<keyword evidence="2" id="KW-1185">Reference proteome</keyword>
<proteinExistence type="predicted"/>
<evidence type="ECO:0000313" key="2">
    <source>
        <dbReference type="Proteomes" id="UP001165960"/>
    </source>
</evidence>
<comment type="caution">
    <text evidence="1">The sequence shown here is derived from an EMBL/GenBank/DDBJ whole genome shotgun (WGS) entry which is preliminary data.</text>
</comment>
<dbReference type="Proteomes" id="UP001165960">
    <property type="component" value="Unassembled WGS sequence"/>
</dbReference>
<gene>
    <name evidence="1" type="ORF">DSO57_1022844</name>
</gene>
<name>A0ACC2S5J2_9FUNG</name>
<organism evidence="1 2">
    <name type="scientific">Entomophthora muscae</name>
    <dbReference type="NCBI Taxonomy" id="34485"/>
    <lineage>
        <taxon>Eukaryota</taxon>
        <taxon>Fungi</taxon>
        <taxon>Fungi incertae sedis</taxon>
        <taxon>Zoopagomycota</taxon>
        <taxon>Entomophthoromycotina</taxon>
        <taxon>Entomophthoromycetes</taxon>
        <taxon>Entomophthorales</taxon>
        <taxon>Entomophthoraceae</taxon>
        <taxon>Entomophthora</taxon>
    </lineage>
</organism>
<protein>
    <submittedName>
        <fullName evidence="1">Uncharacterized protein</fullName>
    </submittedName>
</protein>
<evidence type="ECO:0000313" key="1">
    <source>
        <dbReference type="EMBL" id="KAJ9057426.1"/>
    </source>
</evidence>
<reference evidence="1" key="1">
    <citation type="submission" date="2022-04" db="EMBL/GenBank/DDBJ databases">
        <title>Genome of the entomopathogenic fungus Entomophthora muscae.</title>
        <authorList>
            <person name="Elya C."/>
            <person name="Lovett B.R."/>
            <person name="Lee E."/>
            <person name="Macias A.M."/>
            <person name="Hajek A.E."/>
            <person name="De Bivort B.L."/>
            <person name="Kasson M.T."/>
            <person name="De Fine Licht H.H."/>
            <person name="Stajich J.E."/>
        </authorList>
    </citation>
    <scope>NUCLEOTIDE SEQUENCE</scope>
    <source>
        <strain evidence="1">Berkeley</strain>
    </source>
</reference>
<sequence>MLFQSAALLFTVAQAAPAYAPVAIIAPYVTPSITAVGSSYNQYSNTQTSSSSQYAYANTGTSNYNTLQTPQTNINVVNAAGTNYVATANQSANSRESGINANTYINTISPEAISNVGSSFAVSQSSGSKTAAAQVINGNFGINSITSNTPTQATQNIAHYSNTIQAGSDSASNFNQGDISASTYDNFMNDLVNSQTGTTTGANYGSGQASSSAYADIDASTNIISTTQNAYHP</sequence>
<dbReference type="EMBL" id="QTSX02005796">
    <property type="protein sequence ID" value="KAJ9057426.1"/>
    <property type="molecule type" value="Genomic_DNA"/>
</dbReference>
<accession>A0ACC2S5J2</accession>